<dbReference type="Proteomes" id="UP000752292">
    <property type="component" value="Unassembled WGS sequence"/>
</dbReference>
<proteinExistence type="predicted"/>
<sequence>MSRVAVVRCESYERARVDEAVARLFELLGGAVRFARPAETLLLKPNLLKSAPPGSAVATHPEVLRAVVGSLHAAAPGLALRVGDSPAWGGFESAAEAAGLATVCRETGAALTPFTGGVKAPNPRGQVYDHLVIAREALDRDGLINLPKLKTHCQLYMTGAVKNLFGCVAGKRKAWWHFKAGNFENYFPLMLVETARLLDARLHLLDAVLAMEGNGPGSGTPRRAGLLLASEDPVALDRVACEIAGLDPARLRTLEAARALGWGETDLAKIEIAGLPLAQARLARPLEEPKMMPIGFSLPRVVKSTLKQQWLLRAGEPLHRIS</sequence>
<name>A0A933E7S8_UNCTE</name>
<dbReference type="AlphaFoldDB" id="A0A933E7S8"/>
<organism evidence="2 3">
    <name type="scientific">Tectimicrobiota bacterium</name>
    <dbReference type="NCBI Taxonomy" id="2528274"/>
    <lineage>
        <taxon>Bacteria</taxon>
        <taxon>Pseudomonadati</taxon>
        <taxon>Nitrospinota/Tectimicrobiota group</taxon>
        <taxon>Candidatus Tectimicrobiota</taxon>
    </lineage>
</organism>
<evidence type="ECO:0000313" key="3">
    <source>
        <dbReference type="Proteomes" id="UP000752292"/>
    </source>
</evidence>
<reference evidence="2" key="1">
    <citation type="submission" date="2020-07" db="EMBL/GenBank/DDBJ databases">
        <title>Huge and variable diversity of episymbiotic CPR bacteria and DPANN archaea in groundwater ecosystems.</title>
        <authorList>
            <person name="He C.Y."/>
            <person name="Keren R."/>
            <person name="Whittaker M."/>
            <person name="Farag I.F."/>
            <person name="Doudna J."/>
            <person name="Cate J.H.D."/>
            <person name="Banfield J.F."/>
        </authorList>
    </citation>
    <scope>NUCLEOTIDE SEQUENCE</scope>
    <source>
        <strain evidence="2">NC_groundwater_1370_Ag_S-0.2um_69_93</strain>
    </source>
</reference>
<evidence type="ECO:0000259" key="1">
    <source>
        <dbReference type="Pfam" id="PF04015"/>
    </source>
</evidence>
<protein>
    <submittedName>
        <fullName evidence="2">DUF362 domain-containing protein</fullName>
    </submittedName>
</protein>
<gene>
    <name evidence="2" type="ORF">HY618_02945</name>
</gene>
<evidence type="ECO:0000313" key="2">
    <source>
        <dbReference type="EMBL" id="MBI4251391.1"/>
    </source>
</evidence>
<dbReference type="Pfam" id="PF04015">
    <property type="entry name" value="DUF362"/>
    <property type="match status" value="1"/>
</dbReference>
<accession>A0A933E7S8</accession>
<dbReference type="InterPro" id="IPR007160">
    <property type="entry name" value="DUF362"/>
</dbReference>
<comment type="caution">
    <text evidence="2">The sequence shown here is derived from an EMBL/GenBank/DDBJ whole genome shotgun (WGS) entry which is preliminary data.</text>
</comment>
<dbReference type="EMBL" id="JACQRX010000132">
    <property type="protein sequence ID" value="MBI4251391.1"/>
    <property type="molecule type" value="Genomic_DNA"/>
</dbReference>
<feature type="domain" description="DUF362" evidence="1">
    <location>
        <begin position="42"/>
        <end position="242"/>
    </location>
</feature>